<comment type="caution">
    <text evidence="4">The sequence shown here is derived from an EMBL/GenBank/DDBJ whole genome shotgun (WGS) entry which is preliminary data.</text>
</comment>
<dbReference type="AlphaFoldDB" id="A0AA36D878"/>
<evidence type="ECO:0000313" key="4">
    <source>
        <dbReference type="EMBL" id="CAJ0582592.1"/>
    </source>
</evidence>
<evidence type="ECO:0000256" key="2">
    <source>
        <dbReference type="SAM" id="SignalP"/>
    </source>
</evidence>
<keyword evidence="5" id="KW-1185">Reference proteome</keyword>
<dbReference type="PANTHER" id="PTHR46705:SF2">
    <property type="entry name" value="DOMAIN OF UNKNOWN FUNCTION DB DOMAIN-CONTAINING PROTEIN"/>
    <property type="match status" value="1"/>
</dbReference>
<dbReference type="PANTHER" id="PTHR46705">
    <property type="entry name" value="PROTEIN CBG09805"/>
    <property type="match status" value="1"/>
</dbReference>
<organism evidence="4 5">
    <name type="scientific">Mesorhabditis spiculigera</name>
    <dbReference type="NCBI Taxonomy" id="96644"/>
    <lineage>
        <taxon>Eukaryota</taxon>
        <taxon>Metazoa</taxon>
        <taxon>Ecdysozoa</taxon>
        <taxon>Nematoda</taxon>
        <taxon>Chromadorea</taxon>
        <taxon>Rhabditida</taxon>
        <taxon>Rhabditina</taxon>
        <taxon>Rhabditomorpha</taxon>
        <taxon>Rhabditoidea</taxon>
        <taxon>Rhabditidae</taxon>
        <taxon>Mesorhabditinae</taxon>
        <taxon>Mesorhabditis</taxon>
    </lineage>
</organism>
<feature type="chain" id="PRO_5041416848" description="Domain of unknown function DB domain-containing protein" evidence="2">
    <location>
        <begin position="22"/>
        <end position="289"/>
    </location>
</feature>
<feature type="region of interest" description="Disordered" evidence="1">
    <location>
        <begin position="205"/>
        <end position="289"/>
    </location>
</feature>
<feature type="non-terminal residue" evidence="4">
    <location>
        <position position="289"/>
    </location>
</feature>
<feature type="compositionally biased region" description="Basic and acidic residues" evidence="1">
    <location>
        <begin position="254"/>
        <end position="273"/>
    </location>
</feature>
<gene>
    <name evidence="4" type="ORF">MSPICULIGERA_LOCUS20722</name>
</gene>
<protein>
    <recommendedName>
        <fullName evidence="3">Domain of unknown function DB domain-containing protein</fullName>
    </recommendedName>
</protein>
<sequence length="289" mass="32605">MMGRWHLLILGLSANIGLLEACFSLGGCGFGGCLGLPAISIGSFPSCGRFCRRAKGSKTLSGEEVHYPEDDIQEEPDVMFQKCCAEAKLPKACMDKCSFRTYTKDALTAMFFKTDTCPIEMAVDIHRCAAQLNDHRECCKNQGVQTTLAGGKCQLFCDQRPSPNVTHLDMTFLPCLERFDNMKACFWHDANKRHLDYLTKQKAGQISQQNEEMEEFEAAPPSQKTLELTDSEVEDDRDEDSSHETQDPEDDIDVQIRHLNRDEADGIEIRRSGNQEVEPESKPWYMSEQ</sequence>
<proteinExistence type="predicted"/>
<feature type="signal peptide" evidence="2">
    <location>
        <begin position="1"/>
        <end position="21"/>
    </location>
</feature>
<feature type="compositionally biased region" description="Acidic residues" evidence="1">
    <location>
        <begin position="229"/>
        <end position="239"/>
    </location>
</feature>
<evidence type="ECO:0000256" key="1">
    <source>
        <dbReference type="SAM" id="MobiDB-lite"/>
    </source>
</evidence>
<keyword evidence="2" id="KW-0732">Signal</keyword>
<dbReference type="PROSITE" id="PS51257">
    <property type="entry name" value="PROKAR_LIPOPROTEIN"/>
    <property type="match status" value="1"/>
</dbReference>
<dbReference type="Pfam" id="PF01682">
    <property type="entry name" value="DB"/>
    <property type="match status" value="1"/>
</dbReference>
<reference evidence="4" key="1">
    <citation type="submission" date="2023-06" db="EMBL/GenBank/DDBJ databases">
        <authorList>
            <person name="Delattre M."/>
        </authorList>
    </citation>
    <scope>NUCLEOTIDE SEQUENCE</scope>
    <source>
        <strain evidence="4">AF72</strain>
    </source>
</reference>
<name>A0AA36D878_9BILA</name>
<dbReference type="InterPro" id="IPR002602">
    <property type="entry name" value="DB"/>
</dbReference>
<feature type="domain" description="Domain of unknown function DB" evidence="3">
    <location>
        <begin position="83"/>
        <end position="186"/>
    </location>
</feature>
<dbReference type="Proteomes" id="UP001177023">
    <property type="component" value="Unassembled WGS sequence"/>
</dbReference>
<dbReference type="EMBL" id="CATQJA010002664">
    <property type="protein sequence ID" value="CAJ0582592.1"/>
    <property type="molecule type" value="Genomic_DNA"/>
</dbReference>
<evidence type="ECO:0000313" key="5">
    <source>
        <dbReference type="Proteomes" id="UP001177023"/>
    </source>
</evidence>
<evidence type="ECO:0000259" key="3">
    <source>
        <dbReference type="Pfam" id="PF01682"/>
    </source>
</evidence>
<accession>A0AA36D878</accession>